<evidence type="ECO:0000256" key="2">
    <source>
        <dbReference type="SAM" id="SignalP"/>
    </source>
</evidence>
<feature type="region of interest" description="Disordered" evidence="1">
    <location>
        <begin position="236"/>
        <end position="258"/>
    </location>
</feature>
<dbReference type="AlphaFoldDB" id="A0A4Y6U8T4"/>
<evidence type="ECO:0000313" key="4">
    <source>
        <dbReference type="Proteomes" id="UP000318709"/>
    </source>
</evidence>
<dbReference type="EMBL" id="CP038231">
    <property type="protein sequence ID" value="QDH13410.1"/>
    <property type="molecule type" value="Genomic_DNA"/>
</dbReference>
<keyword evidence="2" id="KW-0732">Signal</keyword>
<accession>A0A4Y6U8T4</accession>
<evidence type="ECO:0008006" key="5">
    <source>
        <dbReference type="Google" id="ProtNLM"/>
    </source>
</evidence>
<evidence type="ECO:0000313" key="3">
    <source>
        <dbReference type="EMBL" id="QDH13410.1"/>
    </source>
</evidence>
<evidence type="ECO:0000256" key="1">
    <source>
        <dbReference type="SAM" id="MobiDB-lite"/>
    </source>
</evidence>
<name>A0A4Y6U8T4_9PROT</name>
<dbReference type="Proteomes" id="UP000318709">
    <property type="component" value="Chromosome"/>
</dbReference>
<feature type="chain" id="PRO_5021266143" description="Secreted protein" evidence="2">
    <location>
        <begin position="28"/>
        <end position="258"/>
    </location>
</feature>
<proteinExistence type="predicted"/>
<dbReference type="RefSeq" id="WP_141443071.1">
    <property type="nucleotide sequence ID" value="NZ_CP038231.1"/>
</dbReference>
<sequence>MAKNNTAILALGAVGLFAALATVHAQAADSAPVAGPASYSATITDQTKNAVPMFLPTEVAVIPDATGAGFIRANRQKLYVKEAALRPTPKGEEVSLTPGQLNVTESALFHIGTGKNGDCPAGNVTAVINGDLLSLADVGTGKTVHQVPTMTSGSQVQTCLVPDAKGHASATVVTGPAGTQHTLLIQVDRVVPRFHDGRADLSAAMVNNVTYGGLPGFVLQMQAAQAQARAQAAQQAAGKAASKAPGKGASAHHGKGKH</sequence>
<gene>
    <name evidence="3" type="ORF">E3E12_03425</name>
</gene>
<protein>
    <recommendedName>
        <fullName evidence="5">Secreted protein</fullName>
    </recommendedName>
</protein>
<reference evidence="3 4" key="1">
    <citation type="submission" date="2019-03" db="EMBL/GenBank/DDBJ databases">
        <title>The complete genome sequence of Swingsia_sp. F3b2 LMG30590(T).</title>
        <authorList>
            <person name="Chua K.-O."/>
            <person name="Chan K.-G."/>
            <person name="See-Too W.-S."/>
        </authorList>
    </citation>
    <scope>NUCLEOTIDE SEQUENCE [LARGE SCALE GENOMIC DNA]</scope>
    <source>
        <strain evidence="3 4">F3b2</strain>
    </source>
</reference>
<organism evidence="3 4">
    <name type="scientific">Formicincola oecophyllae</name>
    <dbReference type="NCBI Taxonomy" id="2558361"/>
    <lineage>
        <taxon>Bacteria</taxon>
        <taxon>Pseudomonadati</taxon>
        <taxon>Pseudomonadota</taxon>
        <taxon>Alphaproteobacteria</taxon>
        <taxon>Acetobacterales</taxon>
        <taxon>Acetobacteraceae</taxon>
        <taxon>Formicincola</taxon>
    </lineage>
</organism>
<feature type="signal peptide" evidence="2">
    <location>
        <begin position="1"/>
        <end position="27"/>
    </location>
</feature>
<keyword evidence="4" id="KW-1185">Reference proteome</keyword>
<feature type="compositionally biased region" description="Low complexity" evidence="1">
    <location>
        <begin position="236"/>
        <end position="249"/>
    </location>
</feature>
<dbReference type="KEGG" id="swf:E3E12_03425"/>